<reference evidence="2 3" key="1">
    <citation type="submission" date="2017-11" db="EMBL/GenBank/DDBJ databases">
        <title>De-novo sequencing of pomegranate (Punica granatum L.) genome.</title>
        <authorList>
            <person name="Akparov Z."/>
            <person name="Amiraslanov A."/>
            <person name="Hajiyeva S."/>
            <person name="Abbasov M."/>
            <person name="Kaur K."/>
            <person name="Hamwieh A."/>
            <person name="Solovyev V."/>
            <person name="Salamov A."/>
            <person name="Braich B."/>
            <person name="Kosarev P."/>
            <person name="Mahmoud A."/>
            <person name="Hajiyev E."/>
            <person name="Babayeva S."/>
            <person name="Izzatullayeva V."/>
            <person name="Mammadov A."/>
            <person name="Mammadov A."/>
            <person name="Sharifova S."/>
            <person name="Ojaghi J."/>
            <person name="Eynullazada K."/>
            <person name="Bayramov B."/>
            <person name="Abdulazimova A."/>
            <person name="Shahmuradov I."/>
        </authorList>
    </citation>
    <scope>NUCLEOTIDE SEQUENCE [LARGE SCALE GENOMIC DNA]</scope>
    <source>
        <strain evidence="3">cv. AG2017</strain>
        <tissue evidence="2">Leaf</tissue>
    </source>
</reference>
<protein>
    <submittedName>
        <fullName evidence="2">Uncharacterized protein</fullName>
    </submittedName>
</protein>
<accession>A0A2I0K5R5</accession>
<comment type="caution">
    <text evidence="2">The sequence shown here is derived from an EMBL/GenBank/DDBJ whole genome shotgun (WGS) entry which is preliminary data.</text>
</comment>
<dbReference type="Proteomes" id="UP000233551">
    <property type="component" value="Unassembled WGS sequence"/>
</dbReference>
<proteinExistence type="predicted"/>
<feature type="compositionally biased region" description="Acidic residues" evidence="1">
    <location>
        <begin position="25"/>
        <end position="40"/>
    </location>
</feature>
<evidence type="ECO:0000313" key="3">
    <source>
        <dbReference type="Proteomes" id="UP000233551"/>
    </source>
</evidence>
<sequence>MGWSKEDQRVMPVAFRRMSLPESSREEEETPLEEVLEDQTVEPSPWERTRLPVGRRRREQERSREEGVDKTRTERSK</sequence>
<dbReference type="EMBL" id="PGOL01000866">
    <property type="protein sequence ID" value="PKI63885.1"/>
    <property type="molecule type" value="Genomic_DNA"/>
</dbReference>
<name>A0A2I0K5R5_PUNGR</name>
<dbReference type="AlphaFoldDB" id="A0A2I0K5R5"/>
<evidence type="ECO:0000256" key="1">
    <source>
        <dbReference type="SAM" id="MobiDB-lite"/>
    </source>
</evidence>
<keyword evidence="3" id="KW-1185">Reference proteome</keyword>
<evidence type="ECO:0000313" key="2">
    <source>
        <dbReference type="EMBL" id="PKI63885.1"/>
    </source>
</evidence>
<feature type="region of interest" description="Disordered" evidence="1">
    <location>
        <begin position="1"/>
        <end position="77"/>
    </location>
</feature>
<gene>
    <name evidence="2" type="ORF">CRG98_015721</name>
</gene>
<feature type="compositionally biased region" description="Basic and acidic residues" evidence="1">
    <location>
        <begin position="58"/>
        <end position="77"/>
    </location>
</feature>
<organism evidence="2 3">
    <name type="scientific">Punica granatum</name>
    <name type="common">Pomegranate</name>
    <dbReference type="NCBI Taxonomy" id="22663"/>
    <lineage>
        <taxon>Eukaryota</taxon>
        <taxon>Viridiplantae</taxon>
        <taxon>Streptophyta</taxon>
        <taxon>Embryophyta</taxon>
        <taxon>Tracheophyta</taxon>
        <taxon>Spermatophyta</taxon>
        <taxon>Magnoliopsida</taxon>
        <taxon>eudicotyledons</taxon>
        <taxon>Gunneridae</taxon>
        <taxon>Pentapetalae</taxon>
        <taxon>rosids</taxon>
        <taxon>malvids</taxon>
        <taxon>Myrtales</taxon>
        <taxon>Lythraceae</taxon>
        <taxon>Punica</taxon>
    </lineage>
</organism>